<dbReference type="Proteomes" id="UP000813385">
    <property type="component" value="Unassembled WGS sequence"/>
</dbReference>
<evidence type="ECO:0000256" key="2">
    <source>
        <dbReference type="SAM" id="Phobius"/>
    </source>
</evidence>
<organism evidence="3 4">
    <name type="scientific">Plectosphaerella cucumerina</name>
    <dbReference type="NCBI Taxonomy" id="40658"/>
    <lineage>
        <taxon>Eukaryota</taxon>
        <taxon>Fungi</taxon>
        <taxon>Dikarya</taxon>
        <taxon>Ascomycota</taxon>
        <taxon>Pezizomycotina</taxon>
        <taxon>Sordariomycetes</taxon>
        <taxon>Hypocreomycetidae</taxon>
        <taxon>Glomerellales</taxon>
        <taxon>Plectosphaerellaceae</taxon>
        <taxon>Plectosphaerella</taxon>
    </lineage>
</organism>
<dbReference type="EMBL" id="JAGPXD010000003">
    <property type="protein sequence ID" value="KAH7361774.1"/>
    <property type="molecule type" value="Genomic_DNA"/>
</dbReference>
<feature type="compositionally biased region" description="Polar residues" evidence="1">
    <location>
        <begin position="158"/>
        <end position="171"/>
    </location>
</feature>
<evidence type="ECO:0000313" key="4">
    <source>
        <dbReference type="Proteomes" id="UP000813385"/>
    </source>
</evidence>
<dbReference type="OrthoDB" id="3560543at2759"/>
<feature type="region of interest" description="Disordered" evidence="1">
    <location>
        <begin position="150"/>
        <end position="171"/>
    </location>
</feature>
<gene>
    <name evidence="3" type="ORF">B0T11DRAFT_279570</name>
</gene>
<feature type="transmembrane region" description="Helical" evidence="2">
    <location>
        <begin position="250"/>
        <end position="271"/>
    </location>
</feature>
<feature type="region of interest" description="Disordered" evidence="1">
    <location>
        <begin position="1"/>
        <end position="41"/>
    </location>
</feature>
<feature type="transmembrane region" description="Helical" evidence="2">
    <location>
        <begin position="215"/>
        <end position="238"/>
    </location>
</feature>
<keyword evidence="2" id="KW-1133">Transmembrane helix</keyword>
<protein>
    <submittedName>
        <fullName evidence="3">Uncharacterized protein</fullName>
    </submittedName>
</protein>
<feature type="transmembrane region" description="Helical" evidence="2">
    <location>
        <begin position="181"/>
        <end position="200"/>
    </location>
</feature>
<evidence type="ECO:0000256" key="1">
    <source>
        <dbReference type="SAM" id="MobiDB-lite"/>
    </source>
</evidence>
<keyword evidence="2" id="KW-0472">Membrane</keyword>
<dbReference type="AlphaFoldDB" id="A0A8K0TBT0"/>
<proteinExistence type="predicted"/>
<evidence type="ECO:0000313" key="3">
    <source>
        <dbReference type="EMBL" id="KAH7361774.1"/>
    </source>
</evidence>
<feature type="transmembrane region" description="Helical" evidence="2">
    <location>
        <begin position="277"/>
        <end position="298"/>
    </location>
</feature>
<keyword evidence="4" id="KW-1185">Reference proteome</keyword>
<comment type="caution">
    <text evidence="3">The sequence shown here is derived from an EMBL/GenBank/DDBJ whole genome shotgun (WGS) entry which is preliminary data.</text>
</comment>
<accession>A0A8K0TBT0</accession>
<feature type="compositionally biased region" description="Polar residues" evidence="1">
    <location>
        <begin position="12"/>
        <end position="26"/>
    </location>
</feature>
<reference evidence="3" key="1">
    <citation type="journal article" date="2021" name="Nat. Commun.">
        <title>Genetic determinants of endophytism in the Arabidopsis root mycobiome.</title>
        <authorList>
            <person name="Mesny F."/>
            <person name="Miyauchi S."/>
            <person name="Thiergart T."/>
            <person name="Pickel B."/>
            <person name="Atanasova L."/>
            <person name="Karlsson M."/>
            <person name="Huettel B."/>
            <person name="Barry K.W."/>
            <person name="Haridas S."/>
            <person name="Chen C."/>
            <person name="Bauer D."/>
            <person name="Andreopoulos W."/>
            <person name="Pangilinan J."/>
            <person name="LaButti K."/>
            <person name="Riley R."/>
            <person name="Lipzen A."/>
            <person name="Clum A."/>
            <person name="Drula E."/>
            <person name="Henrissat B."/>
            <person name="Kohler A."/>
            <person name="Grigoriev I.V."/>
            <person name="Martin F.M."/>
            <person name="Hacquard S."/>
        </authorList>
    </citation>
    <scope>NUCLEOTIDE SEQUENCE</scope>
    <source>
        <strain evidence="3">MPI-CAGE-AT-0016</strain>
    </source>
</reference>
<name>A0A8K0TBT0_9PEZI</name>
<sequence>MRVQTHGDFHLSVNQTGPLQPQTEVTSPFWPTPKGSIETPTTTSSKEVLAIINALIKKFAVVDELMDEIHGELHGKKRDVRFSAELDDTFQAAITVVQQGGVLTPETIRNFKAAIRTKKAAAEAQWTGTHYEPDAGDNQLRRRITALDRQPVEESQDGVESQADSSMGSEASTFRQYNPTVLTFVILLSIASGCLTGFAWTKADHSVGSYDDPDFWLLLQSSILQLAGMAPVVLSLWLSKGVSLQPRLWSWLLVVSGALCSGLAPVLYVAVPKEFSGLVAYVGGVAQAFIVLEAMFLADRAVKQNGAKEKAG</sequence>
<keyword evidence="2" id="KW-0812">Transmembrane</keyword>